<keyword evidence="3" id="KW-1185">Reference proteome</keyword>
<evidence type="ECO:0000313" key="3">
    <source>
        <dbReference type="Proteomes" id="UP000829494"/>
    </source>
</evidence>
<accession>A0ABY3YSK8</accession>
<evidence type="ECO:0000256" key="1">
    <source>
        <dbReference type="SAM" id="MobiDB-lite"/>
    </source>
</evidence>
<name>A0ABY3YSK8_STRRM</name>
<feature type="region of interest" description="Disordered" evidence="1">
    <location>
        <begin position="1"/>
        <end position="48"/>
    </location>
</feature>
<protein>
    <submittedName>
        <fullName evidence="2">Uncharacterized protein</fullName>
    </submittedName>
</protein>
<sequence length="89" mass="9594">MGRRRDLAKVTPPLRAAGPRSPIMAGMSEETHTTGPAPEAARRTHDRERRRARLVLAGRAESAEDLAMLIDALGLDPAEDQETPPGRSG</sequence>
<dbReference type="EMBL" id="CP094298">
    <property type="protein sequence ID" value="UNZ00715.1"/>
    <property type="molecule type" value="Genomic_DNA"/>
</dbReference>
<gene>
    <name evidence="2" type="ORF">SRIMR7_01015</name>
</gene>
<dbReference type="Proteomes" id="UP000829494">
    <property type="component" value="Chromosome"/>
</dbReference>
<evidence type="ECO:0000313" key="2">
    <source>
        <dbReference type="EMBL" id="UNZ00715.1"/>
    </source>
</evidence>
<organism evidence="2 3">
    <name type="scientific">Streptomyces rimosus subsp. rimosus</name>
    <dbReference type="NCBI Taxonomy" id="132474"/>
    <lineage>
        <taxon>Bacteria</taxon>
        <taxon>Bacillati</taxon>
        <taxon>Actinomycetota</taxon>
        <taxon>Actinomycetes</taxon>
        <taxon>Kitasatosporales</taxon>
        <taxon>Streptomycetaceae</taxon>
        <taxon>Streptomyces</taxon>
    </lineage>
</organism>
<proteinExistence type="predicted"/>
<reference evidence="2 3" key="1">
    <citation type="submission" date="2022-03" db="EMBL/GenBank/DDBJ databases">
        <title>Complete genome of Streptomyces rimosus ssp. rimosus R7 (=ATCC 10970).</title>
        <authorList>
            <person name="Beganovic S."/>
            <person name="Ruckert C."/>
            <person name="Busche T."/>
            <person name="Kalinowski J."/>
            <person name="Wittmann C."/>
        </authorList>
    </citation>
    <scope>NUCLEOTIDE SEQUENCE [LARGE SCALE GENOMIC DNA]</scope>
    <source>
        <strain evidence="2 3">R7</strain>
    </source>
</reference>